<dbReference type="Proteomes" id="UP000235672">
    <property type="component" value="Unassembled WGS sequence"/>
</dbReference>
<evidence type="ECO:0000313" key="4">
    <source>
        <dbReference type="EMBL" id="PMD27676.1"/>
    </source>
</evidence>
<dbReference type="OrthoDB" id="2264563at2759"/>
<feature type="compositionally biased region" description="Polar residues" evidence="2">
    <location>
        <begin position="16"/>
        <end position="27"/>
    </location>
</feature>
<name>A0A2J6QN44_9HELO</name>
<proteinExistence type="predicted"/>
<dbReference type="InterPro" id="IPR046869">
    <property type="entry name" value="SLM1/RGC1-like_PH"/>
</dbReference>
<keyword evidence="1" id="KW-0597">Phosphoprotein</keyword>
<dbReference type="Gene3D" id="1.20.1270.60">
    <property type="entry name" value="Arfaptin homology (AH) domain/BAR domain"/>
    <property type="match status" value="1"/>
</dbReference>
<feature type="region of interest" description="Disordered" evidence="2">
    <location>
        <begin position="1"/>
        <end position="37"/>
    </location>
</feature>
<dbReference type="PANTHER" id="PTHR31941:SF1">
    <property type="entry name" value="CYTOSKELETAL SIGNALING PROTEIN SLM1"/>
    <property type="match status" value="1"/>
</dbReference>
<dbReference type="Pfam" id="PF20399">
    <property type="entry name" value="PH_20"/>
    <property type="match status" value="1"/>
</dbReference>
<reference evidence="4 5" key="1">
    <citation type="submission" date="2016-05" db="EMBL/GenBank/DDBJ databases">
        <title>A degradative enzymes factory behind the ericoid mycorrhizal symbiosis.</title>
        <authorList>
            <consortium name="DOE Joint Genome Institute"/>
            <person name="Martino E."/>
            <person name="Morin E."/>
            <person name="Grelet G."/>
            <person name="Kuo A."/>
            <person name="Kohler A."/>
            <person name="Daghino S."/>
            <person name="Barry K."/>
            <person name="Choi C."/>
            <person name="Cichocki N."/>
            <person name="Clum A."/>
            <person name="Copeland A."/>
            <person name="Hainaut M."/>
            <person name="Haridas S."/>
            <person name="Labutti K."/>
            <person name="Lindquist E."/>
            <person name="Lipzen A."/>
            <person name="Khouja H.-R."/>
            <person name="Murat C."/>
            <person name="Ohm R."/>
            <person name="Olson A."/>
            <person name="Spatafora J."/>
            <person name="Veneault-Fourrey C."/>
            <person name="Henrissat B."/>
            <person name="Grigoriev I."/>
            <person name="Martin F."/>
            <person name="Perotto S."/>
        </authorList>
    </citation>
    <scope>NUCLEOTIDE SEQUENCE [LARGE SCALE GENOMIC DNA]</scope>
    <source>
        <strain evidence="4 5">UAMH 7357</strain>
    </source>
</reference>
<dbReference type="SUPFAM" id="SSF103657">
    <property type="entry name" value="BAR/IMD domain-like"/>
    <property type="match status" value="1"/>
</dbReference>
<feature type="compositionally biased region" description="Low complexity" evidence="2">
    <location>
        <begin position="465"/>
        <end position="491"/>
    </location>
</feature>
<evidence type="ECO:0000259" key="3">
    <source>
        <dbReference type="PROSITE" id="PS50003"/>
    </source>
</evidence>
<evidence type="ECO:0000256" key="1">
    <source>
        <dbReference type="ARBA" id="ARBA00022553"/>
    </source>
</evidence>
<gene>
    <name evidence="4" type="ORF">NA56DRAFT_589484</name>
</gene>
<sequence length="509" mass="55341">MSQQAGLPGSHPVTMPNRQASASSNLSDDAVPTMDPKDTSELLAERLQAWKHAVGYLEDYVSATEKVEKAHAKEYEKVLKTISNPLKEGHHFDQSMGGIAGLFENMRQNTQGLANTHLETEKNLKGSVLPILDRLHKEIKNKSKELSSGAVKSAKEVEKARNTTQKHIELLGQQTASFESTGGKMHATEDPYIVQRGVLHRLGKQVMEENNNRHDLISVQHNFAAFEAHIIEVIQQVMASFQQFVGGQAQKVDQLYSDMLGTAQRIPPDFEWSRFTDRNMNMLVDPNSPDRSIEGIAFPNQNHKATKPVIEGTLERKSRNKLSLSGWSSGYYVITPSKYLHEFKDSDNLRKDPTPELSIYLPDATIGAPNGEKFNIKGKDMSGGIGSKLSGSSEISFKAHTASDAQKWFEVIRSVVGNAPANLSSDPTSPVSPVQEKRVVSQPPQYAEGSTAGAAATDAKHPAPLQTQTTGLTGGETVTSPATATPASATAQHAPVSAVEHAAPAQEKI</sequence>
<dbReference type="InterPro" id="IPR011993">
    <property type="entry name" value="PH-like_dom_sf"/>
</dbReference>
<dbReference type="Gene3D" id="2.30.29.30">
    <property type="entry name" value="Pleckstrin-homology domain (PH domain)/Phosphotyrosine-binding domain (PTB)"/>
    <property type="match status" value="1"/>
</dbReference>
<dbReference type="SUPFAM" id="SSF50729">
    <property type="entry name" value="PH domain-like"/>
    <property type="match status" value="1"/>
</dbReference>
<dbReference type="PANTHER" id="PTHR31941">
    <property type="entry name" value="CYTOSKELETAL SIGNALING PROTEIN SLM1"/>
    <property type="match status" value="1"/>
</dbReference>
<dbReference type="AlphaFoldDB" id="A0A2J6QN44"/>
<evidence type="ECO:0000256" key="2">
    <source>
        <dbReference type="SAM" id="MobiDB-lite"/>
    </source>
</evidence>
<feature type="region of interest" description="Disordered" evidence="2">
    <location>
        <begin position="419"/>
        <end position="509"/>
    </location>
</feature>
<feature type="compositionally biased region" description="Polar residues" evidence="2">
    <location>
        <begin position="421"/>
        <end position="432"/>
    </location>
</feature>
<feature type="domain" description="PH" evidence="3">
    <location>
        <begin position="307"/>
        <end position="417"/>
    </location>
</feature>
<dbReference type="InterPro" id="IPR027267">
    <property type="entry name" value="AH/BAR_dom_sf"/>
</dbReference>
<dbReference type="InterPro" id="IPR001849">
    <property type="entry name" value="PH_domain"/>
</dbReference>
<protein>
    <recommendedName>
        <fullName evidence="3">PH domain-containing protein</fullName>
    </recommendedName>
</protein>
<accession>A0A2J6QN44</accession>
<keyword evidence="5" id="KW-1185">Reference proteome</keyword>
<dbReference type="STRING" id="1745343.A0A2J6QN44"/>
<dbReference type="SMART" id="SM00233">
    <property type="entry name" value="PH"/>
    <property type="match status" value="1"/>
</dbReference>
<dbReference type="InterPro" id="IPR043453">
    <property type="entry name" value="Slm1_PH"/>
</dbReference>
<dbReference type="Pfam" id="PF20400">
    <property type="entry name" value="BAR_4"/>
    <property type="match status" value="1"/>
</dbReference>
<dbReference type="InterPro" id="IPR046868">
    <property type="entry name" value="BAR_4"/>
</dbReference>
<dbReference type="CDD" id="cd13311">
    <property type="entry name" value="PH_Slm1"/>
    <property type="match status" value="1"/>
</dbReference>
<dbReference type="EMBL" id="KZ613465">
    <property type="protein sequence ID" value="PMD27676.1"/>
    <property type="molecule type" value="Genomic_DNA"/>
</dbReference>
<dbReference type="PROSITE" id="PS50003">
    <property type="entry name" value="PH_DOMAIN"/>
    <property type="match status" value="1"/>
</dbReference>
<evidence type="ECO:0000313" key="5">
    <source>
        <dbReference type="Proteomes" id="UP000235672"/>
    </source>
</evidence>
<organism evidence="4 5">
    <name type="scientific">Hyaloscypha hepaticicola</name>
    <dbReference type="NCBI Taxonomy" id="2082293"/>
    <lineage>
        <taxon>Eukaryota</taxon>
        <taxon>Fungi</taxon>
        <taxon>Dikarya</taxon>
        <taxon>Ascomycota</taxon>
        <taxon>Pezizomycotina</taxon>
        <taxon>Leotiomycetes</taxon>
        <taxon>Helotiales</taxon>
        <taxon>Hyaloscyphaceae</taxon>
        <taxon>Hyaloscypha</taxon>
    </lineage>
</organism>